<dbReference type="OrthoDB" id="5588333at2759"/>
<evidence type="ECO:0000313" key="2">
    <source>
        <dbReference type="EMBL" id="PVV01384.1"/>
    </source>
</evidence>
<sequence>MDNSELFNIISELFQKVNTLLSLKNIDNEVGMEDEFILPKQPNERTNILSSSVKTVDMNYNPPPINDNVNDHVKREDYHYYKLQKFLAQATRPIDSYVHSLLVLEPEIYSEDTRILFASTMRILLSEAATMLTQARIDNLHYGLKLPGEPIQIMKNNDDPLLNQVALNELLALRKAKRSNKLNQHRAATSNNADTPVESLATAQTFKQTGTKNPGYTSDFPKGPWKNRGKGKTLQYVDESINTKETRITIKSQRKEIQEGYSSGNRRTIKQESHHKGNFNSYITGNTNEQNRNKPKEFHSEDYKELGLYSYNYRLGTRKPFMVEGEHENMEWEQFPSGSIGVGSFYMFKRIWVGNHYRIQSIFSGLVNRGTKETYQLKIIVNYFNCSTTQGDHGEVDYDILQQDKYHILYKEVWGHIILIATGTSREDMEALSKCWNRVTGQLYPINFKSSGCPFTHDYTDRVVIEGRCVQEDPTSTWKEQRKHICFWKEQEASKLLFVIPGYRSNCNKSTAPQMENIGKSICLSAMESDTECDSESSPRKAKNDNNHTTLDYINMVSRITGSISEATTHNSSDCSNSGSQEREVSIRKEQDLVPNGLEHKRKTLSDQVNFLAKGLIEDKIFFSSVKTYKSALIQLCDDPKSIATSPCFKEFFTALKETSIKSFIRPSYDVTPIINELITWGPSDKLGISKLTSKLCWLISICGFLRASYINRIDDSLTAISNDTIKFVIIAPKEKHNDHPILKLCGIRSRSNPILCPVGAYKEYKEFTRTIIFKKHHPNRQEIELLILMRHSKDLQKALGVDSITRRIQTKSSFMPMPPNSNIPKDRALGSTLASASRIPSDNIVAHAFWSNYDVFNNHYRLSRSTNSNITGQGILT</sequence>
<feature type="compositionally biased region" description="Polar residues" evidence="1">
    <location>
        <begin position="278"/>
        <end position="290"/>
    </location>
</feature>
<accession>A0A2T9Z9Y3</accession>
<dbReference type="AlphaFoldDB" id="A0A2T9Z9Y3"/>
<feature type="region of interest" description="Disordered" evidence="1">
    <location>
        <begin position="567"/>
        <end position="587"/>
    </location>
</feature>
<gene>
    <name evidence="2" type="ORF">BB560_004195</name>
</gene>
<feature type="compositionally biased region" description="Polar residues" evidence="1">
    <location>
        <begin position="206"/>
        <end position="216"/>
    </location>
</feature>
<dbReference type="EMBL" id="MBFS01001137">
    <property type="protein sequence ID" value="PVV01384.1"/>
    <property type="molecule type" value="Genomic_DNA"/>
</dbReference>
<comment type="caution">
    <text evidence="2">The sequence shown here is derived from an EMBL/GenBank/DDBJ whole genome shotgun (WGS) entry which is preliminary data.</text>
</comment>
<evidence type="ECO:0000256" key="1">
    <source>
        <dbReference type="SAM" id="MobiDB-lite"/>
    </source>
</evidence>
<proteinExistence type="predicted"/>
<name>A0A2T9Z9Y3_9FUNG</name>
<feature type="region of interest" description="Disordered" evidence="1">
    <location>
        <begin position="277"/>
        <end position="298"/>
    </location>
</feature>
<feature type="compositionally biased region" description="Polar residues" evidence="1">
    <location>
        <begin position="567"/>
        <end position="580"/>
    </location>
</feature>
<feature type="region of interest" description="Disordered" evidence="1">
    <location>
        <begin position="179"/>
        <end position="198"/>
    </location>
</feature>
<evidence type="ECO:0000313" key="3">
    <source>
        <dbReference type="Proteomes" id="UP000245609"/>
    </source>
</evidence>
<protein>
    <submittedName>
        <fullName evidence="2">Uncharacterized protein</fullName>
    </submittedName>
</protein>
<keyword evidence="3" id="KW-1185">Reference proteome</keyword>
<dbReference type="Proteomes" id="UP000245609">
    <property type="component" value="Unassembled WGS sequence"/>
</dbReference>
<feature type="region of interest" description="Disordered" evidence="1">
    <location>
        <begin position="206"/>
        <end position="230"/>
    </location>
</feature>
<reference evidence="2 3" key="1">
    <citation type="journal article" date="2018" name="MBio">
        <title>Comparative Genomics Reveals the Core Gene Toolbox for the Fungus-Insect Symbiosis.</title>
        <authorList>
            <person name="Wang Y."/>
            <person name="Stata M."/>
            <person name="Wang W."/>
            <person name="Stajich J.E."/>
            <person name="White M.M."/>
            <person name="Moncalvo J.M."/>
        </authorList>
    </citation>
    <scope>NUCLEOTIDE SEQUENCE [LARGE SCALE GENOMIC DNA]</scope>
    <source>
        <strain evidence="2 3">SC-DP-2</strain>
    </source>
</reference>
<organism evidence="2 3">
    <name type="scientific">Smittium megazygosporum</name>
    <dbReference type="NCBI Taxonomy" id="133381"/>
    <lineage>
        <taxon>Eukaryota</taxon>
        <taxon>Fungi</taxon>
        <taxon>Fungi incertae sedis</taxon>
        <taxon>Zoopagomycota</taxon>
        <taxon>Kickxellomycotina</taxon>
        <taxon>Harpellomycetes</taxon>
        <taxon>Harpellales</taxon>
        <taxon>Legeriomycetaceae</taxon>
        <taxon>Smittium</taxon>
    </lineage>
</organism>